<feature type="signal peptide" evidence="3">
    <location>
        <begin position="1"/>
        <end position="23"/>
    </location>
</feature>
<dbReference type="PANTHER" id="PTHR45966">
    <property type="entry name" value="GDSL-LIKE LIPASE/ACYLHYDROLASE"/>
    <property type="match status" value="1"/>
</dbReference>
<keyword evidence="2 3" id="KW-0732">Signal</keyword>
<organism evidence="4 5">
    <name type="scientific">Penstemon davidsonii</name>
    <dbReference type="NCBI Taxonomy" id="160366"/>
    <lineage>
        <taxon>Eukaryota</taxon>
        <taxon>Viridiplantae</taxon>
        <taxon>Streptophyta</taxon>
        <taxon>Embryophyta</taxon>
        <taxon>Tracheophyta</taxon>
        <taxon>Spermatophyta</taxon>
        <taxon>Magnoliopsida</taxon>
        <taxon>eudicotyledons</taxon>
        <taxon>Gunneridae</taxon>
        <taxon>Pentapetalae</taxon>
        <taxon>asterids</taxon>
        <taxon>lamiids</taxon>
        <taxon>Lamiales</taxon>
        <taxon>Plantaginaceae</taxon>
        <taxon>Cheloneae</taxon>
        <taxon>Penstemon</taxon>
    </lineage>
</organism>
<dbReference type="InterPro" id="IPR001087">
    <property type="entry name" value="GDSL"/>
</dbReference>
<dbReference type="EMBL" id="JAYDYQ010002687">
    <property type="protein sequence ID" value="KAK4479195.1"/>
    <property type="molecule type" value="Genomic_DNA"/>
</dbReference>
<evidence type="ECO:0000313" key="4">
    <source>
        <dbReference type="EMBL" id="KAK4479195.1"/>
    </source>
</evidence>
<evidence type="ECO:0000256" key="3">
    <source>
        <dbReference type="SAM" id="SignalP"/>
    </source>
</evidence>
<comment type="similarity">
    <text evidence="1">Belongs to the 'GDSL' lipolytic enzyme family.</text>
</comment>
<protein>
    <submittedName>
        <fullName evidence="4">Uncharacterized protein</fullName>
    </submittedName>
</protein>
<dbReference type="Proteomes" id="UP001291926">
    <property type="component" value="Unassembled WGS sequence"/>
</dbReference>
<dbReference type="Gene3D" id="3.40.50.1110">
    <property type="entry name" value="SGNH hydrolase"/>
    <property type="match status" value="1"/>
</dbReference>
<name>A0ABR0CQP1_9LAMI</name>
<evidence type="ECO:0000256" key="1">
    <source>
        <dbReference type="ARBA" id="ARBA00008668"/>
    </source>
</evidence>
<evidence type="ECO:0000313" key="5">
    <source>
        <dbReference type="Proteomes" id="UP001291926"/>
    </source>
</evidence>
<accession>A0ABR0CQP1</accession>
<dbReference type="InterPro" id="IPR044552">
    <property type="entry name" value="GLIP1-5/GLL25"/>
</dbReference>
<evidence type="ECO:0000256" key="2">
    <source>
        <dbReference type="ARBA" id="ARBA00022729"/>
    </source>
</evidence>
<comment type="caution">
    <text evidence="4">The sequence shown here is derived from an EMBL/GenBank/DDBJ whole genome shotgun (WGS) entry which is preliminary data.</text>
</comment>
<dbReference type="InterPro" id="IPR036514">
    <property type="entry name" value="SGNH_hydro_sf"/>
</dbReference>
<feature type="chain" id="PRO_5046504156" evidence="3">
    <location>
        <begin position="24"/>
        <end position="201"/>
    </location>
</feature>
<keyword evidence="5" id="KW-1185">Reference proteome</keyword>
<dbReference type="Pfam" id="PF00657">
    <property type="entry name" value="Lipase_GDSL"/>
    <property type="match status" value="1"/>
</dbReference>
<reference evidence="4 5" key="1">
    <citation type="journal article" date="2023" name="bioRxiv">
        <title>Genome report: Whole genome sequence and annotation of Penstemon davidsonii.</title>
        <authorList>
            <person name="Ostevik K.L."/>
            <person name="Alabady M."/>
            <person name="Zhang M."/>
            <person name="Rausher M.D."/>
        </authorList>
    </citation>
    <scope>NUCLEOTIDE SEQUENCE [LARGE SCALE GENOMIC DNA]</scope>
    <source>
        <strain evidence="4">DNT005</strain>
        <tissue evidence="4">Whole leaf</tissue>
    </source>
</reference>
<proteinExistence type="inferred from homology"/>
<sequence>MAASKVVPFFLIFISFALPLIHAGKPPKPAAALFIFGDSLFDPGNNNYINTTTLDQANFRPYGETYFDYPTGRFSDGRLISDFIAEHAKLPLIPPYLEPRNKLLRRLIINYHGVNFASAGAGALTETFHGSNGLPGHSSVGKGGELRGSLPQGGEFESWEEQLSVVKSLREDGAAWCCTSRDLLPHIAERPVMGGPGLNLG</sequence>
<dbReference type="PANTHER" id="PTHR45966:SF4">
    <property type="entry name" value="GDSL ESTERASE_LIPASE 5"/>
    <property type="match status" value="1"/>
</dbReference>
<gene>
    <name evidence="4" type="ORF">RD792_014706</name>
</gene>